<proteinExistence type="predicted"/>
<dbReference type="AlphaFoldDB" id="A0A401VZ90"/>
<gene>
    <name evidence="3" type="ORF">GKJPGBOP_02036</name>
</gene>
<reference evidence="3 4" key="1">
    <citation type="submission" date="2018-11" db="EMBL/GenBank/DDBJ databases">
        <title>Whole genome sequence of Streptomyces paromomycinus NBRC 15454(T).</title>
        <authorList>
            <person name="Komaki H."/>
            <person name="Tamura T."/>
        </authorList>
    </citation>
    <scope>NUCLEOTIDE SEQUENCE [LARGE SCALE GENOMIC DNA]</scope>
    <source>
        <strain evidence="3 4">NBRC 15454</strain>
    </source>
</reference>
<feature type="transmembrane region" description="Helical" evidence="2">
    <location>
        <begin position="68"/>
        <end position="87"/>
    </location>
</feature>
<evidence type="ECO:0000256" key="1">
    <source>
        <dbReference type="SAM" id="MobiDB-lite"/>
    </source>
</evidence>
<organism evidence="3 4">
    <name type="scientific">Streptomyces paromomycinus</name>
    <name type="common">Streptomyces rimosus subsp. paromomycinus</name>
    <dbReference type="NCBI Taxonomy" id="92743"/>
    <lineage>
        <taxon>Bacteria</taxon>
        <taxon>Bacillati</taxon>
        <taxon>Actinomycetota</taxon>
        <taxon>Actinomycetes</taxon>
        <taxon>Kitasatosporales</taxon>
        <taxon>Streptomycetaceae</taxon>
        <taxon>Streptomyces</taxon>
    </lineage>
</organism>
<evidence type="ECO:0000313" key="4">
    <source>
        <dbReference type="Proteomes" id="UP000286746"/>
    </source>
</evidence>
<feature type="region of interest" description="Disordered" evidence="1">
    <location>
        <begin position="1"/>
        <end position="44"/>
    </location>
</feature>
<dbReference type="EMBL" id="BHZD01000001">
    <property type="protein sequence ID" value="GCD42376.1"/>
    <property type="molecule type" value="Genomic_DNA"/>
</dbReference>
<keyword evidence="2" id="KW-1133">Transmembrane helix</keyword>
<evidence type="ECO:0000313" key="3">
    <source>
        <dbReference type="EMBL" id="GCD42376.1"/>
    </source>
</evidence>
<comment type="caution">
    <text evidence="3">The sequence shown here is derived from an EMBL/GenBank/DDBJ whole genome shotgun (WGS) entry which is preliminary data.</text>
</comment>
<keyword evidence="2" id="KW-0472">Membrane</keyword>
<accession>A0A401VZ90</accession>
<keyword evidence="2" id="KW-0812">Transmembrane</keyword>
<protein>
    <submittedName>
        <fullName evidence="3">Uncharacterized protein</fullName>
    </submittedName>
</protein>
<evidence type="ECO:0000256" key="2">
    <source>
        <dbReference type="SAM" id="Phobius"/>
    </source>
</evidence>
<name>A0A401VZ90_STREY</name>
<keyword evidence="4" id="KW-1185">Reference proteome</keyword>
<dbReference type="Proteomes" id="UP000286746">
    <property type="component" value="Unassembled WGS sequence"/>
</dbReference>
<sequence length="104" mass="11175">MDVRPVTARYGSVRPRTVTATARRRRPLRQPRASDAGHSQAIAASMSVRTARRAGMGAGSPAARPYTWWRILLMLAMAFAAAAGLLLEAIGICTRRAATTRPAT</sequence>
<dbReference type="RefSeq" id="WP_125053767.1">
    <property type="nucleotide sequence ID" value="NZ_BHZD01000001.1"/>
</dbReference>